<dbReference type="Proteomes" id="UP000029074">
    <property type="component" value="Unassembled WGS sequence"/>
</dbReference>
<dbReference type="PANTHER" id="PTHR47992">
    <property type="entry name" value="PROTEIN PHOSPHATASE"/>
    <property type="match status" value="1"/>
</dbReference>
<dbReference type="SUPFAM" id="SSF81606">
    <property type="entry name" value="PP2C-like"/>
    <property type="match status" value="2"/>
</dbReference>
<evidence type="ECO:0000313" key="3">
    <source>
        <dbReference type="EMBL" id="EFA22962.1"/>
    </source>
</evidence>
<dbReference type="Gene3D" id="3.60.40.10">
    <property type="entry name" value="PPM-type phosphatase domain"/>
    <property type="match status" value="2"/>
</dbReference>
<evidence type="ECO:0000313" key="6">
    <source>
        <dbReference type="Proteomes" id="UP000029074"/>
    </source>
</evidence>
<dbReference type="AlphaFoldDB" id="D1NTA8"/>
<gene>
    <name evidence="4" type="ORF">BGLCM_1405</name>
    <name evidence="3" type="ORF">BIFGAL_03065</name>
</gene>
<dbReference type="EMBL" id="JGYW01000009">
    <property type="protein sequence ID" value="KFI57715.1"/>
    <property type="molecule type" value="Genomic_DNA"/>
</dbReference>
<evidence type="ECO:0000313" key="5">
    <source>
        <dbReference type="Proteomes" id="UP000003656"/>
    </source>
</evidence>
<dbReference type="InterPro" id="IPR001932">
    <property type="entry name" value="PPM-type_phosphatase-like_dom"/>
</dbReference>
<dbReference type="Proteomes" id="UP000003656">
    <property type="component" value="Unassembled WGS sequence"/>
</dbReference>
<dbReference type="GO" id="GO:0004722">
    <property type="term" value="F:protein serine/threonine phosphatase activity"/>
    <property type="evidence" value="ECO:0007669"/>
    <property type="project" value="InterPro"/>
</dbReference>
<accession>D1NTA8</accession>
<evidence type="ECO:0000256" key="1">
    <source>
        <dbReference type="SAM" id="MobiDB-lite"/>
    </source>
</evidence>
<evidence type="ECO:0000313" key="4">
    <source>
        <dbReference type="EMBL" id="KFI57715.1"/>
    </source>
</evidence>
<feature type="compositionally biased region" description="Acidic residues" evidence="1">
    <location>
        <begin position="116"/>
        <end position="126"/>
    </location>
</feature>
<feature type="region of interest" description="Disordered" evidence="1">
    <location>
        <begin position="106"/>
        <end position="153"/>
    </location>
</feature>
<feature type="compositionally biased region" description="Basic residues" evidence="1">
    <location>
        <begin position="184"/>
        <end position="198"/>
    </location>
</feature>
<comment type="caution">
    <text evidence="3">The sequence shown here is derived from an EMBL/GenBank/DDBJ whole genome shotgun (WGS) entry which is preliminary data.</text>
</comment>
<dbReference type="OrthoDB" id="9801841at2"/>
<feature type="region of interest" description="Disordered" evidence="1">
    <location>
        <begin position="165"/>
        <end position="199"/>
    </location>
</feature>
<sequence>MNAQAIAAYGCSDIGKRRATNQDSFVVSSGVYLVCDGMGGAQGGERASALTAQQMATLAQMPCREPADIREALRQAQVQTLALGRELGGVAGTTVTGIVCEYAPQPNAAGARGESDEAGEYLDENLDGPTLTDLSPISANGQQAAAGQPDHAAQPDATALLGQGEHPAQGAQSTDTDHSAHANHPTHARHARHATHRKAALDADATLTSEEARQFAVHDALSAGESGPGTVFVVNVGDSRTYHLDRFPDGSFNPATLRQLTKDHSRRQEALDSGMSVQEVNRTIARNVITQCVGAPAGIRPDVTPVPATGRFIICSDGLHALVDDETIAHIASSHQDVAQTARLLIDAALDGGGDDNVSVVVVDMPTTQPTVGAWTVPNDDDDMDSTMQS</sequence>
<dbReference type="InterPro" id="IPR036457">
    <property type="entry name" value="PPM-type-like_dom_sf"/>
</dbReference>
<dbReference type="STRING" id="561180.BIFGAL_03065"/>
<reference evidence="3 5" key="1">
    <citation type="submission" date="2009-11" db="EMBL/GenBank/DDBJ databases">
        <authorList>
            <person name="Weinstock G."/>
            <person name="Sodergren E."/>
            <person name="Clifton S."/>
            <person name="Fulton L."/>
            <person name="Fulton B."/>
            <person name="Courtney L."/>
            <person name="Fronick C."/>
            <person name="Harrison M."/>
            <person name="Strong C."/>
            <person name="Farmer C."/>
            <person name="Delahaunty K."/>
            <person name="Markovic C."/>
            <person name="Hall O."/>
            <person name="Minx P."/>
            <person name="Tomlinson C."/>
            <person name="Mitreva M."/>
            <person name="Nelson J."/>
            <person name="Hou S."/>
            <person name="Wollam A."/>
            <person name="Pepin K.H."/>
            <person name="Johnson M."/>
            <person name="Bhonagiri V."/>
            <person name="Nash W.E."/>
            <person name="Warren W."/>
            <person name="Chinwalla A."/>
            <person name="Mardis E.R."/>
            <person name="Wilson R.K."/>
        </authorList>
    </citation>
    <scope>NUCLEOTIDE SEQUENCE [LARGE SCALE GENOMIC DNA]</scope>
    <source>
        <strain evidence="3 5">DSM 20093</strain>
    </source>
</reference>
<protein>
    <submittedName>
        <fullName evidence="4">Putative phosphoprotein phosphatase</fullName>
    </submittedName>
</protein>
<dbReference type="RefSeq" id="WP_006294481.1">
    <property type="nucleotide sequence ID" value="NZ_ABXB03000002.1"/>
</dbReference>
<proteinExistence type="predicted"/>
<feature type="compositionally biased region" description="Polar residues" evidence="1">
    <location>
        <begin position="132"/>
        <end position="145"/>
    </location>
</feature>
<dbReference type="SMART" id="SM00332">
    <property type="entry name" value="PP2Cc"/>
    <property type="match status" value="1"/>
</dbReference>
<reference evidence="4 6" key="2">
    <citation type="submission" date="2014-03" db="EMBL/GenBank/DDBJ databases">
        <title>Genomics of Bifidobacteria.</title>
        <authorList>
            <person name="Ventura M."/>
            <person name="Milani C."/>
            <person name="Lugli G.A."/>
        </authorList>
    </citation>
    <scope>NUCLEOTIDE SEQUENCE [LARGE SCALE GENOMIC DNA]</scope>
    <source>
        <strain evidence="4 6">LMG 11596</strain>
    </source>
</reference>
<dbReference type="SMART" id="SM00331">
    <property type="entry name" value="PP2C_SIG"/>
    <property type="match status" value="1"/>
</dbReference>
<dbReference type="PROSITE" id="PS51746">
    <property type="entry name" value="PPM_2"/>
    <property type="match status" value="1"/>
</dbReference>
<name>D1NTA8_9BIFI</name>
<feature type="domain" description="PPM-type phosphatase" evidence="2">
    <location>
        <begin position="8"/>
        <end position="365"/>
    </location>
</feature>
<dbReference type="InterPro" id="IPR015655">
    <property type="entry name" value="PP2C"/>
</dbReference>
<dbReference type="EMBL" id="ABXB03000002">
    <property type="protein sequence ID" value="EFA22962.1"/>
    <property type="molecule type" value="Genomic_DNA"/>
</dbReference>
<keyword evidence="6" id="KW-1185">Reference proteome</keyword>
<evidence type="ECO:0000259" key="2">
    <source>
        <dbReference type="PROSITE" id="PS51746"/>
    </source>
</evidence>
<organism evidence="3 5">
    <name type="scientific">Bifidobacterium gallicum DSM 20093 = LMG 11596</name>
    <dbReference type="NCBI Taxonomy" id="561180"/>
    <lineage>
        <taxon>Bacteria</taxon>
        <taxon>Bacillati</taxon>
        <taxon>Actinomycetota</taxon>
        <taxon>Actinomycetes</taxon>
        <taxon>Bifidobacteriales</taxon>
        <taxon>Bifidobacteriaceae</taxon>
        <taxon>Bifidobacterium</taxon>
    </lineage>
</organism>
<dbReference type="eggNOG" id="COG0631">
    <property type="taxonomic scope" value="Bacteria"/>
</dbReference>